<protein>
    <recommendedName>
        <fullName evidence="1">Glycosyltransferase 2-like domain-containing protein</fullName>
    </recommendedName>
</protein>
<dbReference type="Proteomes" id="UP000198771">
    <property type="component" value="Unassembled WGS sequence"/>
</dbReference>
<evidence type="ECO:0000313" key="2">
    <source>
        <dbReference type="EMBL" id="SDB48077.1"/>
    </source>
</evidence>
<dbReference type="STRING" id="617002.SAMN05660653_02365"/>
<accession>A0A1G6DS90</accession>
<feature type="domain" description="Glycosyltransferase 2-like" evidence="1">
    <location>
        <begin position="8"/>
        <end position="139"/>
    </location>
</feature>
<dbReference type="CDD" id="cd04186">
    <property type="entry name" value="GT_2_like_c"/>
    <property type="match status" value="1"/>
</dbReference>
<sequence length="429" mass="47890">MMRVPLLSIVIPVSDQWPLTRQCLHSLRSATPGDFFEVIVVDNASRDATLEACSPLGHELFGERFTCLRQDMNLGFGPACNLAAHKAQGELLFFLNNDTVPSPRWFEPLREALAAEPDLGAVGPLLIYPHTQRRVENLTEAEGTSQISSESPRIQHLGIAFCLQKRPHHLYEHFPTLHPLVRKQRRVLALTGAALLLPRTLFLSLGGFFPGYVNGYEDLELCARIRQQGLGLQCVPESAIIHYSSQTPGRFDRDQANAGLLHERCAALITPDLHRQLARDGLKLDLTPWLLPHASLPDEDCERLAPHARSPLPTLLDLLEAHPLWSAGYEAAGRLLQEKSAWTQALEIRLRQANLRPSLAAYTHLLRAALKSGEKDLAAETQSKITIINRILAEPHALRKKAAQMANQARMLGEDDLERLYREACTPDH</sequence>
<dbReference type="PANTHER" id="PTHR43179:SF7">
    <property type="entry name" value="RHAMNOSYLTRANSFERASE WBBL"/>
    <property type="match status" value="1"/>
</dbReference>
<dbReference type="AlphaFoldDB" id="A0A1G6DS90"/>
<name>A0A1G6DS90_9BACT</name>
<evidence type="ECO:0000259" key="1">
    <source>
        <dbReference type="Pfam" id="PF00535"/>
    </source>
</evidence>
<proteinExistence type="predicted"/>
<gene>
    <name evidence="2" type="ORF">SAMN05660653_02365</name>
</gene>
<keyword evidence="3" id="KW-1185">Reference proteome</keyword>
<dbReference type="Gene3D" id="3.90.550.10">
    <property type="entry name" value="Spore Coat Polysaccharide Biosynthesis Protein SpsA, Chain A"/>
    <property type="match status" value="1"/>
</dbReference>
<dbReference type="OrthoDB" id="9783791at2"/>
<dbReference type="PANTHER" id="PTHR43179">
    <property type="entry name" value="RHAMNOSYLTRANSFERASE WBBL"/>
    <property type="match status" value="1"/>
</dbReference>
<dbReference type="RefSeq" id="WP_161946310.1">
    <property type="nucleotide sequence ID" value="NZ_FMXO01000013.1"/>
</dbReference>
<evidence type="ECO:0000313" key="3">
    <source>
        <dbReference type="Proteomes" id="UP000198771"/>
    </source>
</evidence>
<dbReference type="InterPro" id="IPR001173">
    <property type="entry name" value="Glyco_trans_2-like"/>
</dbReference>
<dbReference type="Pfam" id="PF00535">
    <property type="entry name" value="Glycos_transf_2"/>
    <property type="match status" value="1"/>
</dbReference>
<reference evidence="2 3" key="1">
    <citation type="submission" date="2016-10" db="EMBL/GenBank/DDBJ databases">
        <authorList>
            <person name="de Groot N.N."/>
        </authorList>
    </citation>
    <scope>NUCLEOTIDE SEQUENCE [LARGE SCALE GENOMIC DNA]</scope>
    <source>
        <strain evidence="2 3">ASO4-2</strain>
    </source>
</reference>
<dbReference type="InterPro" id="IPR029044">
    <property type="entry name" value="Nucleotide-diphossugar_trans"/>
</dbReference>
<dbReference type="EMBL" id="FMXO01000013">
    <property type="protein sequence ID" value="SDB48077.1"/>
    <property type="molecule type" value="Genomic_DNA"/>
</dbReference>
<dbReference type="SUPFAM" id="SSF53448">
    <property type="entry name" value="Nucleotide-diphospho-sugar transferases"/>
    <property type="match status" value="1"/>
</dbReference>
<organism evidence="2 3">
    <name type="scientific">Desulfonatronum thiosulfatophilum</name>
    <dbReference type="NCBI Taxonomy" id="617002"/>
    <lineage>
        <taxon>Bacteria</taxon>
        <taxon>Pseudomonadati</taxon>
        <taxon>Thermodesulfobacteriota</taxon>
        <taxon>Desulfovibrionia</taxon>
        <taxon>Desulfovibrionales</taxon>
        <taxon>Desulfonatronaceae</taxon>
        <taxon>Desulfonatronum</taxon>
    </lineage>
</organism>